<keyword evidence="1" id="KW-0238">DNA-binding</keyword>
<protein>
    <submittedName>
        <fullName evidence="3">Transcriptional regulator, AbrB family</fullName>
    </submittedName>
</protein>
<dbReference type="InterPro" id="IPR052731">
    <property type="entry name" value="B_subtilis_Trans_State_Reg"/>
</dbReference>
<dbReference type="PANTHER" id="PTHR36432:SF1">
    <property type="entry name" value="STAGE V SPORULATION PROTEIN T"/>
    <property type="match status" value="1"/>
</dbReference>
<dbReference type="Proteomes" id="UP000003860">
    <property type="component" value="Unassembled WGS sequence"/>
</dbReference>
<accession>F1TDG1</accession>
<reference evidence="3" key="2">
    <citation type="submission" date="2011-01" db="EMBL/GenBank/DDBJ databases">
        <title>The Non-contiguous Finished genome of Clostridium papyrosolvens.</title>
        <authorList>
            <person name="Lucas S."/>
            <person name="Copeland A."/>
            <person name="Lapidus A."/>
            <person name="Cheng J.-F."/>
            <person name="Goodwin L."/>
            <person name="Pitluck S."/>
            <person name="Misra M."/>
            <person name="Chertkov O."/>
            <person name="Detter J.C."/>
            <person name="Han C."/>
            <person name="Tapia R."/>
            <person name="Land M."/>
            <person name="Hauser L."/>
            <person name="Kyrpides N."/>
            <person name="Ivanova N."/>
            <person name="Pagani I."/>
            <person name="Mouttaki H."/>
            <person name="He Z."/>
            <person name="Zhou J."/>
            <person name="Hemme C.L."/>
            <person name="Woyke T."/>
        </authorList>
    </citation>
    <scope>NUCLEOTIDE SEQUENCE [LARGE SCALE GENOMIC DNA]</scope>
    <source>
        <strain evidence="3">DSM 2782</strain>
    </source>
</reference>
<gene>
    <name evidence="3" type="ORF">Cpap_1793</name>
</gene>
<dbReference type="SUPFAM" id="SSF89447">
    <property type="entry name" value="AbrB/MazE/MraZ-like"/>
    <property type="match status" value="1"/>
</dbReference>
<dbReference type="GO" id="GO:0003677">
    <property type="term" value="F:DNA binding"/>
    <property type="evidence" value="ECO:0007669"/>
    <property type="project" value="UniProtKB-UniRule"/>
</dbReference>
<dbReference type="InterPro" id="IPR007159">
    <property type="entry name" value="SpoVT-AbrB_dom"/>
</dbReference>
<evidence type="ECO:0000313" key="4">
    <source>
        <dbReference type="Proteomes" id="UP000003860"/>
    </source>
</evidence>
<dbReference type="EMBL" id="ACXX02000007">
    <property type="protein sequence ID" value="EGD47599.1"/>
    <property type="molecule type" value="Genomic_DNA"/>
</dbReference>
<evidence type="ECO:0000313" key="3">
    <source>
        <dbReference type="EMBL" id="EGD47599.1"/>
    </source>
</evidence>
<dbReference type="OrthoDB" id="9782993at2"/>
<dbReference type="RefSeq" id="WP_004619532.1">
    <property type="nucleotide sequence ID" value="NZ_ACXX02000007.1"/>
</dbReference>
<evidence type="ECO:0000259" key="2">
    <source>
        <dbReference type="PROSITE" id="PS51740"/>
    </source>
</evidence>
<proteinExistence type="predicted"/>
<evidence type="ECO:0000256" key="1">
    <source>
        <dbReference type="PROSITE-ProRule" id="PRU01076"/>
    </source>
</evidence>
<dbReference type="STRING" id="588581.Cpap_1793"/>
<reference evidence="3" key="1">
    <citation type="submission" date="2009-07" db="EMBL/GenBank/DDBJ databases">
        <authorList>
            <consortium name="US DOE Joint Genome Institute (JGI-PGF)"/>
            <person name="Lucas S."/>
            <person name="Copeland A."/>
            <person name="Lapidus A."/>
            <person name="Glavina del Rio T."/>
            <person name="Tice H."/>
            <person name="Bruce D."/>
            <person name="Goodwin L."/>
            <person name="Pitluck S."/>
            <person name="Larimer F."/>
            <person name="Land M.L."/>
            <person name="Mouttaki H."/>
            <person name="He Z."/>
            <person name="Zhou J."/>
            <person name="Hemme C.L."/>
        </authorList>
    </citation>
    <scope>NUCLEOTIDE SEQUENCE</scope>
    <source>
        <strain evidence="3">DSM 2782</strain>
    </source>
</reference>
<dbReference type="PROSITE" id="PS51740">
    <property type="entry name" value="SPOVT_ABRB"/>
    <property type="match status" value="1"/>
</dbReference>
<feature type="domain" description="SpoVT-AbrB" evidence="2">
    <location>
        <begin position="5"/>
        <end position="50"/>
    </location>
</feature>
<dbReference type="Pfam" id="PF04014">
    <property type="entry name" value="MazE_antitoxin"/>
    <property type="match status" value="1"/>
</dbReference>
<dbReference type="NCBIfam" id="TIGR01439">
    <property type="entry name" value="lp_hng_hel_AbrB"/>
    <property type="match status" value="1"/>
</dbReference>
<dbReference type="Gene3D" id="2.10.260.10">
    <property type="match status" value="1"/>
</dbReference>
<name>F1TDG1_9FIRM</name>
<keyword evidence="4" id="KW-1185">Reference proteome</keyword>
<organism evidence="3 4">
    <name type="scientific">Ruminiclostridium papyrosolvens DSM 2782</name>
    <dbReference type="NCBI Taxonomy" id="588581"/>
    <lineage>
        <taxon>Bacteria</taxon>
        <taxon>Bacillati</taxon>
        <taxon>Bacillota</taxon>
        <taxon>Clostridia</taxon>
        <taxon>Eubacteriales</taxon>
        <taxon>Oscillospiraceae</taxon>
        <taxon>Ruminiclostridium</taxon>
    </lineage>
</organism>
<dbReference type="PANTHER" id="PTHR36432">
    <property type="match status" value="1"/>
</dbReference>
<sequence>MKSTGIVRRVDELGRIVIPKETRQMFSISERDSLEIFTDENMILLKKYSPGCIFCSNVKNLTIFKGKHICEECSQDLRTE</sequence>
<dbReference type="AlphaFoldDB" id="F1TDG1"/>
<dbReference type="eggNOG" id="COG2002">
    <property type="taxonomic scope" value="Bacteria"/>
</dbReference>
<comment type="caution">
    <text evidence="3">The sequence shown here is derived from an EMBL/GenBank/DDBJ whole genome shotgun (WGS) entry which is preliminary data.</text>
</comment>
<dbReference type="InterPro" id="IPR037914">
    <property type="entry name" value="SpoVT-AbrB_sf"/>
</dbReference>
<dbReference type="SMART" id="SM00966">
    <property type="entry name" value="SpoVT_AbrB"/>
    <property type="match status" value="1"/>
</dbReference>